<evidence type="ECO:0000313" key="1">
    <source>
        <dbReference type="EMBL" id="JAD94510.1"/>
    </source>
</evidence>
<reference evidence="1" key="1">
    <citation type="submission" date="2014-09" db="EMBL/GenBank/DDBJ databases">
        <authorList>
            <person name="Magalhaes I.L.F."/>
            <person name="Oliveira U."/>
            <person name="Santos F.R."/>
            <person name="Vidigal T.H.D.A."/>
            <person name="Brescovit A.D."/>
            <person name="Santos A.J."/>
        </authorList>
    </citation>
    <scope>NUCLEOTIDE SEQUENCE</scope>
    <source>
        <tissue evidence="1">Shoot tissue taken approximately 20 cm above the soil surface</tissue>
    </source>
</reference>
<proteinExistence type="predicted"/>
<sequence>MCCSCAAAARGAAVPETESVVAASGRCVCGSMPRARSLRLMCVFQ</sequence>
<protein>
    <submittedName>
        <fullName evidence="1">GSVIVT00036110001, MYB4</fullName>
    </submittedName>
</protein>
<reference evidence="1" key="2">
    <citation type="journal article" date="2015" name="Data Brief">
        <title>Shoot transcriptome of the giant reed, Arundo donax.</title>
        <authorList>
            <person name="Barrero R.A."/>
            <person name="Guerrero F.D."/>
            <person name="Moolhuijzen P."/>
            <person name="Goolsby J.A."/>
            <person name="Tidwell J."/>
            <person name="Bellgard S.E."/>
            <person name="Bellgard M.I."/>
        </authorList>
    </citation>
    <scope>NUCLEOTIDE SEQUENCE</scope>
    <source>
        <tissue evidence="1">Shoot tissue taken approximately 20 cm above the soil surface</tissue>
    </source>
</reference>
<organism evidence="1">
    <name type="scientific">Arundo donax</name>
    <name type="common">Giant reed</name>
    <name type="synonym">Donax arundinaceus</name>
    <dbReference type="NCBI Taxonomy" id="35708"/>
    <lineage>
        <taxon>Eukaryota</taxon>
        <taxon>Viridiplantae</taxon>
        <taxon>Streptophyta</taxon>
        <taxon>Embryophyta</taxon>
        <taxon>Tracheophyta</taxon>
        <taxon>Spermatophyta</taxon>
        <taxon>Magnoliopsida</taxon>
        <taxon>Liliopsida</taxon>
        <taxon>Poales</taxon>
        <taxon>Poaceae</taxon>
        <taxon>PACMAD clade</taxon>
        <taxon>Arundinoideae</taxon>
        <taxon>Arundineae</taxon>
        <taxon>Arundo</taxon>
    </lineage>
</organism>
<accession>A0A0A9E9A5</accession>
<dbReference type="EMBL" id="GBRH01203385">
    <property type="protein sequence ID" value="JAD94510.1"/>
    <property type="molecule type" value="Transcribed_RNA"/>
</dbReference>
<name>A0A0A9E9A5_ARUDO</name>
<dbReference type="AlphaFoldDB" id="A0A0A9E9A5"/>